<sequence>MDFEAARASLIEHLSIEIRDERVLAAMACVPRELFVPPEEQYLAYEDRPLP</sequence>
<name>X1QDJ2_9ZZZZ</name>
<proteinExistence type="predicted"/>
<dbReference type="InterPro" id="IPR029063">
    <property type="entry name" value="SAM-dependent_MTases_sf"/>
</dbReference>
<protein>
    <recommendedName>
        <fullName evidence="2">Protein-L-isoaspartate O-methyltransferase</fullName>
    </recommendedName>
</protein>
<dbReference type="EMBL" id="BARV01043000">
    <property type="protein sequence ID" value="GAI52891.1"/>
    <property type="molecule type" value="Genomic_DNA"/>
</dbReference>
<evidence type="ECO:0008006" key="2">
    <source>
        <dbReference type="Google" id="ProtNLM"/>
    </source>
</evidence>
<gene>
    <name evidence="1" type="ORF">S06H3_64397</name>
</gene>
<feature type="non-terminal residue" evidence="1">
    <location>
        <position position="51"/>
    </location>
</feature>
<accession>X1QDJ2</accession>
<reference evidence="1" key="1">
    <citation type="journal article" date="2014" name="Front. Microbiol.">
        <title>High frequency of phylogenetically diverse reductive dehalogenase-homologous genes in deep subseafloor sedimentary metagenomes.</title>
        <authorList>
            <person name="Kawai M."/>
            <person name="Futagami T."/>
            <person name="Toyoda A."/>
            <person name="Takaki Y."/>
            <person name="Nishi S."/>
            <person name="Hori S."/>
            <person name="Arai W."/>
            <person name="Tsubouchi T."/>
            <person name="Morono Y."/>
            <person name="Uchiyama I."/>
            <person name="Ito T."/>
            <person name="Fujiyama A."/>
            <person name="Inagaki F."/>
            <person name="Takami H."/>
        </authorList>
    </citation>
    <scope>NUCLEOTIDE SEQUENCE</scope>
    <source>
        <strain evidence="1">Expedition CK06-06</strain>
    </source>
</reference>
<evidence type="ECO:0000313" key="1">
    <source>
        <dbReference type="EMBL" id="GAI52891.1"/>
    </source>
</evidence>
<organism evidence="1">
    <name type="scientific">marine sediment metagenome</name>
    <dbReference type="NCBI Taxonomy" id="412755"/>
    <lineage>
        <taxon>unclassified sequences</taxon>
        <taxon>metagenomes</taxon>
        <taxon>ecological metagenomes</taxon>
    </lineage>
</organism>
<comment type="caution">
    <text evidence="1">The sequence shown here is derived from an EMBL/GenBank/DDBJ whole genome shotgun (WGS) entry which is preliminary data.</text>
</comment>
<dbReference type="AlphaFoldDB" id="X1QDJ2"/>
<dbReference type="Gene3D" id="3.40.50.150">
    <property type="entry name" value="Vaccinia Virus protein VP39"/>
    <property type="match status" value="1"/>
</dbReference>